<dbReference type="AlphaFoldDB" id="A0A6C0KKJ7"/>
<protein>
    <submittedName>
        <fullName evidence="1">Uncharacterized protein</fullName>
    </submittedName>
</protein>
<reference evidence="1" key="1">
    <citation type="journal article" date="2020" name="Nature">
        <title>Giant virus diversity and host interactions through global metagenomics.</title>
        <authorList>
            <person name="Schulz F."/>
            <person name="Roux S."/>
            <person name="Paez-Espino D."/>
            <person name="Jungbluth S."/>
            <person name="Walsh D.A."/>
            <person name="Denef V.J."/>
            <person name="McMahon K.D."/>
            <person name="Konstantinidis K.T."/>
            <person name="Eloe-Fadrosh E.A."/>
            <person name="Kyrpides N.C."/>
            <person name="Woyke T."/>
        </authorList>
    </citation>
    <scope>NUCLEOTIDE SEQUENCE</scope>
    <source>
        <strain evidence="1">GVMAG-S-3300012000-53</strain>
    </source>
</reference>
<accession>A0A6C0KKJ7</accession>
<organism evidence="1">
    <name type="scientific">viral metagenome</name>
    <dbReference type="NCBI Taxonomy" id="1070528"/>
    <lineage>
        <taxon>unclassified sequences</taxon>
        <taxon>metagenomes</taxon>
        <taxon>organismal metagenomes</taxon>
    </lineage>
</organism>
<dbReference type="EMBL" id="MN740891">
    <property type="protein sequence ID" value="QHU16854.1"/>
    <property type="molecule type" value="Genomic_DNA"/>
</dbReference>
<name>A0A6C0KKJ7_9ZZZZ</name>
<sequence>MNKIKNPISICIPRIDIEQTKEYIMEKFNQLDIGQILSIKEIPLRNDNKHKRIIILLLLNENNPQSVDLYNRLKQNETIKLVYEMPWYWKIVSTSPQK</sequence>
<evidence type="ECO:0000313" key="1">
    <source>
        <dbReference type="EMBL" id="QHU16854.1"/>
    </source>
</evidence>
<proteinExistence type="predicted"/>